<dbReference type="Gene3D" id="3.30.450.20">
    <property type="entry name" value="PAS domain"/>
    <property type="match status" value="1"/>
</dbReference>
<dbReference type="EC" id="2.7.13.3" evidence="3"/>
<dbReference type="InterPro" id="IPR036097">
    <property type="entry name" value="HisK_dim/P_sf"/>
</dbReference>
<keyword evidence="6 11" id="KW-0418">Kinase</keyword>
<dbReference type="Proteomes" id="UP001589750">
    <property type="component" value="Unassembled WGS sequence"/>
</dbReference>
<feature type="transmembrane region" description="Helical" evidence="9">
    <location>
        <begin position="72"/>
        <end position="91"/>
    </location>
</feature>
<sequence>MPVYETTQKLGGRRRAFLRAQFPLLVGSLFVTGESLWAIPERARSAEAVAGIGVILVVSCLFLALPWRWRTTGSMMTLAVADIVGVALMRLAYVDDLPSVGILAVFPVIWLAYAFRRWVILVAVAGSFFITLLPILVHGPAPSSSIDIARVVTLPVLITGLSVAVGEAARQLEASQRRLSEANKELQDSLRQARDSALLSRTLFESVEVALAFYDTEERLVMANSLAEAAVAAAGFRLDEPPYAGHHVRRADNKTVIPFEDQIVPRALRGDLENHEMEWIGPLGHQIAIIANAKTVRRSDGTAWGTLIVAYNVTDLARSLRTKEEFITTVSHELRTPLTAIVGYLELLTEELGDGVPAGLTGQSVAGPGARSGSFVVETLDRIRKAARNLELRIQELLDTAEQRRDLSPAPTDISGLAEGVVRTFAAQAQSAVLSLRLDAAQPEWATVDAPKIEQVLENLVSNAVKYTSSPGTVTLGVTGHEDHVLITVTDSGVGMTADEVDQVFDPFWRAEHARDQAVQGIGIGLGLVRDICRAHHATVDVASDPGHGTTVTIRLPRHL</sequence>
<protein>
    <recommendedName>
        <fullName evidence="3">histidine kinase</fullName>
        <ecNumber evidence="3">2.7.13.3</ecNumber>
    </recommendedName>
</protein>
<keyword evidence="12" id="KW-1185">Reference proteome</keyword>
<dbReference type="PANTHER" id="PTHR43711">
    <property type="entry name" value="TWO-COMPONENT HISTIDINE KINASE"/>
    <property type="match status" value="1"/>
</dbReference>
<keyword evidence="8" id="KW-0175">Coiled coil</keyword>
<proteinExistence type="predicted"/>
<evidence type="ECO:0000256" key="8">
    <source>
        <dbReference type="SAM" id="Coils"/>
    </source>
</evidence>
<evidence type="ECO:0000259" key="10">
    <source>
        <dbReference type="PROSITE" id="PS50109"/>
    </source>
</evidence>
<gene>
    <name evidence="11" type="ORF">ACFFRI_10445</name>
</gene>
<dbReference type="PRINTS" id="PR00344">
    <property type="entry name" value="BCTRLSENSOR"/>
</dbReference>
<evidence type="ECO:0000256" key="1">
    <source>
        <dbReference type="ARBA" id="ARBA00000085"/>
    </source>
</evidence>
<dbReference type="GO" id="GO:0016301">
    <property type="term" value="F:kinase activity"/>
    <property type="evidence" value="ECO:0007669"/>
    <property type="project" value="UniProtKB-KW"/>
</dbReference>
<evidence type="ECO:0000313" key="11">
    <source>
        <dbReference type="EMBL" id="MFB9313462.1"/>
    </source>
</evidence>
<comment type="caution">
    <text evidence="11">The sequence shown here is derived from an EMBL/GenBank/DDBJ whole genome shotgun (WGS) entry which is preliminary data.</text>
</comment>
<dbReference type="SUPFAM" id="SSF47384">
    <property type="entry name" value="Homodimeric domain of signal transducing histidine kinase"/>
    <property type="match status" value="1"/>
</dbReference>
<keyword evidence="7" id="KW-0902">Two-component regulatory system</keyword>
<comment type="catalytic activity">
    <reaction evidence="1">
        <text>ATP + protein L-histidine = ADP + protein N-phospho-L-histidine.</text>
        <dbReference type="EC" id="2.7.13.3"/>
    </reaction>
</comment>
<keyword evidence="9" id="KW-1133">Transmembrane helix</keyword>
<keyword evidence="9" id="KW-0472">Membrane</keyword>
<dbReference type="Pfam" id="PF00512">
    <property type="entry name" value="HisKA"/>
    <property type="match status" value="1"/>
</dbReference>
<dbReference type="Gene3D" id="1.10.287.130">
    <property type="match status" value="1"/>
</dbReference>
<keyword evidence="4" id="KW-0597">Phosphoprotein</keyword>
<dbReference type="InterPro" id="IPR005467">
    <property type="entry name" value="His_kinase_dom"/>
</dbReference>
<reference evidence="11 12" key="1">
    <citation type="submission" date="2024-09" db="EMBL/GenBank/DDBJ databases">
        <authorList>
            <person name="Sun Q."/>
            <person name="Mori K."/>
        </authorList>
    </citation>
    <scope>NUCLEOTIDE SEQUENCE [LARGE SCALE GENOMIC DNA]</scope>
    <source>
        <strain evidence="11 12">JCM 9626</strain>
    </source>
</reference>
<dbReference type="SMART" id="SM00388">
    <property type="entry name" value="HisKA"/>
    <property type="match status" value="1"/>
</dbReference>
<feature type="transmembrane region" description="Helical" evidence="9">
    <location>
        <begin position="97"/>
        <end position="113"/>
    </location>
</feature>
<dbReference type="PANTHER" id="PTHR43711:SF1">
    <property type="entry name" value="HISTIDINE KINASE 1"/>
    <property type="match status" value="1"/>
</dbReference>
<comment type="subcellular location">
    <subcellularLocation>
        <location evidence="2">Cell membrane</location>
    </subcellularLocation>
</comment>
<dbReference type="InterPro" id="IPR050736">
    <property type="entry name" value="Sensor_HK_Regulatory"/>
</dbReference>
<keyword evidence="5" id="KW-0808">Transferase</keyword>
<evidence type="ECO:0000256" key="3">
    <source>
        <dbReference type="ARBA" id="ARBA00012438"/>
    </source>
</evidence>
<evidence type="ECO:0000256" key="2">
    <source>
        <dbReference type="ARBA" id="ARBA00004236"/>
    </source>
</evidence>
<evidence type="ECO:0000256" key="9">
    <source>
        <dbReference type="SAM" id="Phobius"/>
    </source>
</evidence>
<dbReference type="InterPro" id="IPR003594">
    <property type="entry name" value="HATPase_dom"/>
</dbReference>
<feature type="domain" description="Histidine kinase" evidence="10">
    <location>
        <begin position="329"/>
        <end position="560"/>
    </location>
</feature>
<dbReference type="InterPro" id="IPR004358">
    <property type="entry name" value="Sig_transdc_His_kin-like_C"/>
</dbReference>
<dbReference type="PROSITE" id="PS50109">
    <property type="entry name" value="HIS_KIN"/>
    <property type="match status" value="1"/>
</dbReference>
<dbReference type="InterPro" id="IPR003661">
    <property type="entry name" value="HisK_dim/P_dom"/>
</dbReference>
<dbReference type="EMBL" id="JBHMDG010000012">
    <property type="protein sequence ID" value="MFB9313462.1"/>
    <property type="molecule type" value="Genomic_DNA"/>
</dbReference>
<dbReference type="SUPFAM" id="SSF55874">
    <property type="entry name" value="ATPase domain of HSP90 chaperone/DNA topoisomerase II/histidine kinase"/>
    <property type="match status" value="1"/>
</dbReference>
<dbReference type="RefSeq" id="WP_140007907.1">
    <property type="nucleotide sequence ID" value="NZ_JBHMDG010000012.1"/>
</dbReference>
<evidence type="ECO:0000256" key="7">
    <source>
        <dbReference type="ARBA" id="ARBA00023012"/>
    </source>
</evidence>
<feature type="transmembrane region" description="Helical" evidence="9">
    <location>
        <begin position="118"/>
        <end position="136"/>
    </location>
</feature>
<feature type="transmembrane region" description="Helical" evidence="9">
    <location>
        <begin position="45"/>
        <end position="65"/>
    </location>
</feature>
<dbReference type="InterPro" id="IPR035965">
    <property type="entry name" value="PAS-like_dom_sf"/>
</dbReference>
<keyword evidence="9" id="KW-0812">Transmembrane</keyword>
<dbReference type="SMART" id="SM00387">
    <property type="entry name" value="HATPase_c"/>
    <property type="match status" value="1"/>
</dbReference>
<dbReference type="Gene3D" id="3.30.565.10">
    <property type="entry name" value="Histidine kinase-like ATPase, C-terminal domain"/>
    <property type="match status" value="1"/>
</dbReference>
<dbReference type="CDD" id="cd00082">
    <property type="entry name" value="HisKA"/>
    <property type="match status" value="1"/>
</dbReference>
<dbReference type="SUPFAM" id="SSF55785">
    <property type="entry name" value="PYP-like sensor domain (PAS domain)"/>
    <property type="match status" value="1"/>
</dbReference>
<evidence type="ECO:0000256" key="5">
    <source>
        <dbReference type="ARBA" id="ARBA00022679"/>
    </source>
</evidence>
<evidence type="ECO:0000313" key="12">
    <source>
        <dbReference type="Proteomes" id="UP001589750"/>
    </source>
</evidence>
<dbReference type="InterPro" id="IPR036890">
    <property type="entry name" value="HATPase_C_sf"/>
</dbReference>
<evidence type="ECO:0000256" key="4">
    <source>
        <dbReference type="ARBA" id="ARBA00022553"/>
    </source>
</evidence>
<evidence type="ECO:0000256" key="6">
    <source>
        <dbReference type="ARBA" id="ARBA00022777"/>
    </source>
</evidence>
<feature type="transmembrane region" description="Helical" evidence="9">
    <location>
        <begin position="20"/>
        <end position="39"/>
    </location>
</feature>
<dbReference type="Pfam" id="PF02518">
    <property type="entry name" value="HATPase_c"/>
    <property type="match status" value="1"/>
</dbReference>
<name>A0ABV5K9Q5_9ACTN</name>
<feature type="coiled-coil region" evidence="8">
    <location>
        <begin position="165"/>
        <end position="196"/>
    </location>
</feature>
<feature type="coiled-coil region" evidence="8">
    <location>
        <begin position="380"/>
        <end position="407"/>
    </location>
</feature>
<organism evidence="11 12">
    <name type="scientific">Nocardioides plantarum</name>
    <dbReference type="NCBI Taxonomy" id="29299"/>
    <lineage>
        <taxon>Bacteria</taxon>
        <taxon>Bacillati</taxon>
        <taxon>Actinomycetota</taxon>
        <taxon>Actinomycetes</taxon>
        <taxon>Propionibacteriales</taxon>
        <taxon>Nocardioidaceae</taxon>
        <taxon>Nocardioides</taxon>
    </lineage>
</organism>
<accession>A0ABV5K9Q5</accession>